<comment type="caution">
    <text evidence="3">The sequence shown here is derived from an EMBL/GenBank/DDBJ whole genome shotgun (WGS) entry which is preliminary data.</text>
</comment>
<feature type="chain" id="PRO_5021472031" description="Thioredoxin-like fold domain-containing protein" evidence="1">
    <location>
        <begin position="26"/>
        <end position="161"/>
    </location>
</feature>
<dbReference type="SUPFAM" id="SSF52833">
    <property type="entry name" value="Thioredoxin-like"/>
    <property type="match status" value="1"/>
</dbReference>
<reference evidence="3 4" key="1">
    <citation type="submission" date="2019-06" db="EMBL/GenBank/DDBJ databases">
        <title>Whole genome shotgun sequence of Zoogloea ramigera NBRC 15342.</title>
        <authorList>
            <person name="Hosoyama A."/>
            <person name="Uohara A."/>
            <person name="Ohji S."/>
            <person name="Ichikawa N."/>
        </authorList>
    </citation>
    <scope>NUCLEOTIDE SEQUENCE [LARGE SCALE GENOMIC DNA]</scope>
    <source>
        <strain evidence="3 4">NBRC 15342</strain>
    </source>
</reference>
<keyword evidence="1" id="KW-0732">Signal</keyword>
<dbReference type="Gene3D" id="3.40.30.10">
    <property type="entry name" value="Glutaredoxin"/>
    <property type="match status" value="1"/>
</dbReference>
<dbReference type="OrthoDB" id="8561208at2"/>
<dbReference type="InterPro" id="IPR012336">
    <property type="entry name" value="Thioredoxin-like_fold"/>
</dbReference>
<dbReference type="AlphaFoldDB" id="A0A4Y4CVM6"/>
<protein>
    <recommendedName>
        <fullName evidence="2">Thioredoxin-like fold domain-containing protein</fullName>
    </recommendedName>
</protein>
<proteinExistence type="predicted"/>
<name>A0A4Y4CVM6_ZOORA</name>
<dbReference type="InterPro" id="IPR036249">
    <property type="entry name" value="Thioredoxin-like_sf"/>
</dbReference>
<dbReference type="EMBL" id="BJNV01000016">
    <property type="protein sequence ID" value="GEC95313.1"/>
    <property type="molecule type" value="Genomic_DNA"/>
</dbReference>
<gene>
    <name evidence="3" type="ORF">ZRA01_13860</name>
</gene>
<keyword evidence="4" id="KW-1185">Reference proteome</keyword>
<evidence type="ECO:0000259" key="2">
    <source>
        <dbReference type="Pfam" id="PF13098"/>
    </source>
</evidence>
<dbReference type="RefSeq" id="WP_141350688.1">
    <property type="nucleotide sequence ID" value="NZ_BJNV01000016.1"/>
</dbReference>
<sequence length="161" mass="17325">MFARLSARIVALTAALLLATHTAAAGPPAALQSSLHEAGGRPDLLYVVLFSLPDCPYCVAVRQAYLPALPDDPRFGERVRIREVGIGSTKQLVDFDGQKASHADVARRLKVKFAPTVLFLDAGGQPRAEPLLGGDSVGFYGGYLEKRVMQALEAIPRARRD</sequence>
<evidence type="ECO:0000256" key="1">
    <source>
        <dbReference type="SAM" id="SignalP"/>
    </source>
</evidence>
<dbReference type="Pfam" id="PF13098">
    <property type="entry name" value="Thioredoxin_2"/>
    <property type="match status" value="1"/>
</dbReference>
<evidence type="ECO:0000313" key="3">
    <source>
        <dbReference type="EMBL" id="GEC95313.1"/>
    </source>
</evidence>
<feature type="domain" description="Thioredoxin-like fold" evidence="2">
    <location>
        <begin position="46"/>
        <end position="123"/>
    </location>
</feature>
<organism evidence="3 4">
    <name type="scientific">Zoogloea ramigera</name>
    <dbReference type="NCBI Taxonomy" id="350"/>
    <lineage>
        <taxon>Bacteria</taxon>
        <taxon>Pseudomonadati</taxon>
        <taxon>Pseudomonadota</taxon>
        <taxon>Betaproteobacteria</taxon>
        <taxon>Rhodocyclales</taxon>
        <taxon>Zoogloeaceae</taxon>
        <taxon>Zoogloea</taxon>
    </lineage>
</organism>
<accession>A0A4Y4CVM6</accession>
<dbReference type="Proteomes" id="UP000318422">
    <property type="component" value="Unassembled WGS sequence"/>
</dbReference>
<evidence type="ECO:0000313" key="4">
    <source>
        <dbReference type="Proteomes" id="UP000318422"/>
    </source>
</evidence>
<feature type="signal peptide" evidence="1">
    <location>
        <begin position="1"/>
        <end position="25"/>
    </location>
</feature>